<reference evidence="7 8" key="3">
    <citation type="submission" date="2019-11" db="EMBL/GenBank/DDBJ databases">
        <title>Type strains purchased from KCTC, JCM and DSMZ.</title>
        <authorList>
            <person name="Lu H."/>
        </authorList>
    </citation>
    <scope>NUCLEOTIDE SEQUENCE [LARGE SCALE GENOMIC DNA]</scope>
    <source>
        <strain evidence="7 8">KCTC 52429</strain>
    </source>
</reference>
<dbReference type="InterPro" id="IPR007055">
    <property type="entry name" value="BON_dom"/>
</dbReference>
<comment type="caution">
    <text evidence="7">The sequence shown here is derived from an EMBL/GenBank/DDBJ whole genome shotgun (WGS) entry which is preliminary data.</text>
</comment>
<feature type="chain" id="PRO_5026166612" evidence="4">
    <location>
        <begin position="23"/>
        <end position="261"/>
    </location>
</feature>
<dbReference type="GO" id="GO:0009279">
    <property type="term" value="C:cell outer membrane"/>
    <property type="evidence" value="ECO:0007669"/>
    <property type="project" value="UniProtKB-SubCell"/>
</dbReference>
<feature type="domain" description="OmpA-like" evidence="5">
    <location>
        <begin position="145"/>
        <end position="261"/>
    </location>
</feature>
<dbReference type="InterPro" id="IPR050330">
    <property type="entry name" value="Bact_OuterMem_StrucFunc"/>
</dbReference>
<keyword evidence="9" id="KW-1185">Reference proteome</keyword>
<name>A0A6I3T5U5_9BURK</name>
<dbReference type="SUPFAM" id="SSF103088">
    <property type="entry name" value="OmpA-like"/>
    <property type="match status" value="1"/>
</dbReference>
<dbReference type="AlphaFoldDB" id="A0A6I3T5U5"/>
<sequence>MRIVRIVSILPLLLAGAAEAQAQVPAPVTPMPGQVLVSGTVPDEASKAAMLARVRELYGYERVVDQIAIGNVVLPPNWNGYVQKLINPNLKLITKGQIRIDGNDVSVRGEVANEAQRQQIASDIAASLNPTYTVKNGLRVSAAEQDLLDTTLGKRIIEFESGQAVIRPSGLVILDEMAAALLKVKGKKVEVIGHTDNTGLRQSNVALSLARAEAVRTYLAGKAVDAAMINVSGQGPDRPVADNATADGRARNRRIEFRVAD</sequence>
<accession>A0A6I3T5U5</accession>
<evidence type="ECO:0000256" key="2">
    <source>
        <dbReference type="ARBA" id="ARBA00023136"/>
    </source>
</evidence>
<dbReference type="InterPro" id="IPR006665">
    <property type="entry name" value="OmpA-like"/>
</dbReference>
<dbReference type="InterPro" id="IPR036737">
    <property type="entry name" value="OmpA-like_sf"/>
</dbReference>
<keyword evidence="4" id="KW-0732">Signal</keyword>
<reference evidence="6" key="1">
    <citation type="journal article" date="2014" name="Int. J. Syst. Evol. Microbiol.">
        <title>Complete genome of a new Firmicutes species belonging to the dominant human colonic microbiota ('Ruminococcus bicirculans') reveals two chromosomes and a selective capacity to utilize plant glucans.</title>
        <authorList>
            <consortium name="NISC Comparative Sequencing Program"/>
            <person name="Wegmann U."/>
            <person name="Louis P."/>
            <person name="Goesmann A."/>
            <person name="Henrissat B."/>
            <person name="Duncan S.H."/>
            <person name="Flint H.J."/>
        </authorList>
    </citation>
    <scope>NUCLEOTIDE SEQUENCE</scope>
    <source>
        <strain evidence="6">CGMCC 1.15931</strain>
    </source>
</reference>
<dbReference type="CDD" id="cd07185">
    <property type="entry name" value="OmpA_C-like"/>
    <property type="match status" value="1"/>
</dbReference>
<feature type="signal peptide" evidence="4">
    <location>
        <begin position="1"/>
        <end position="22"/>
    </location>
</feature>
<dbReference type="Gene3D" id="3.40.1520.20">
    <property type="match status" value="1"/>
</dbReference>
<reference evidence="6" key="4">
    <citation type="submission" date="2024-05" db="EMBL/GenBank/DDBJ databases">
        <authorList>
            <person name="Sun Q."/>
            <person name="Zhou Y."/>
        </authorList>
    </citation>
    <scope>NUCLEOTIDE SEQUENCE</scope>
    <source>
        <strain evidence="6">CGMCC 1.15931</strain>
    </source>
</reference>
<protein>
    <submittedName>
        <fullName evidence="6">Cell envelope biogenesis protein OmpA</fullName>
    </submittedName>
    <submittedName>
        <fullName evidence="7">OmpA family protein</fullName>
    </submittedName>
</protein>
<evidence type="ECO:0000313" key="6">
    <source>
        <dbReference type="EMBL" id="GGB84120.1"/>
    </source>
</evidence>
<dbReference type="EMBL" id="WNKZ01000134">
    <property type="protein sequence ID" value="MTV56136.1"/>
    <property type="molecule type" value="Genomic_DNA"/>
</dbReference>
<evidence type="ECO:0000313" key="7">
    <source>
        <dbReference type="EMBL" id="MTV56136.1"/>
    </source>
</evidence>
<dbReference type="PRINTS" id="PR01021">
    <property type="entry name" value="OMPADOMAIN"/>
</dbReference>
<dbReference type="RefSeq" id="WP_155473377.1">
    <property type="nucleotide sequence ID" value="NZ_BMKG01000001.1"/>
</dbReference>
<evidence type="ECO:0000313" key="8">
    <source>
        <dbReference type="Proteomes" id="UP000430634"/>
    </source>
</evidence>
<proteinExistence type="predicted"/>
<dbReference type="PANTHER" id="PTHR30329">
    <property type="entry name" value="STATOR ELEMENT OF FLAGELLAR MOTOR COMPLEX"/>
    <property type="match status" value="1"/>
</dbReference>
<keyword evidence="2 3" id="KW-0472">Membrane</keyword>
<dbReference type="PANTHER" id="PTHR30329:SF20">
    <property type="entry name" value="EXPORTED PROTEIN"/>
    <property type="match status" value="1"/>
</dbReference>
<dbReference type="Pfam" id="PF00691">
    <property type="entry name" value="OmpA"/>
    <property type="match status" value="1"/>
</dbReference>
<organism evidence="7 8">
    <name type="scientific">Pseudoduganella buxea</name>
    <dbReference type="NCBI Taxonomy" id="1949069"/>
    <lineage>
        <taxon>Bacteria</taxon>
        <taxon>Pseudomonadati</taxon>
        <taxon>Pseudomonadota</taxon>
        <taxon>Betaproteobacteria</taxon>
        <taxon>Burkholderiales</taxon>
        <taxon>Oxalobacteraceae</taxon>
        <taxon>Telluria group</taxon>
        <taxon>Pseudoduganella</taxon>
    </lineage>
</organism>
<evidence type="ECO:0000256" key="3">
    <source>
        <dbReference type="PROSITE-ProRule" id="PRU00473"/>
    </source>
</evidence>
<comment type="subcellular location">
    <subcellularLocation>
        <location evidence="1">Cell outer membrane</location>
    </subcellularLocation>
</comment>
<evidence type="ECO:0000256" key="4">
    <source>
        <dbReference type="SAM" id="SignalP"/>
    </source>
</evidence>
<dbReference type="Gene3D" id="3.30.1330.60">
    <property type="entry name" value="OmpA-like domain"/>
    <property type="match status" value="1"/>
</dbReference>
<dbReference type="OrthoDB" id="9782229at2"/>
<gene>
    <name evidence="6" type="ORF">GCM10011572_02550</name>
    <name evidence="7" type="ORF">GM672_25765</name>
</gene>
<evidence type="ECO:0000259" key="5">
    <source>
        <dbReference type="PROSITE" id="PS51123"/>
    </source>
</evidence>
<reference evidence="9" key="2">
    <citation type="journal article" date="2019" name="Int. J. Syst. Evol. Microbiol.">
        <title>The Global Catalogue of Microorganisms (GCM) 10K type strain sequencing project: providing services to taxonomists for standard genome sequencing and annotation.</title>
        <authorList>
            <consortium name="The Broad Institute Genomics Platform"/>
            <consortium name="The Broad Institute Genome Sequencing Center for Infectious Disease"/>
            <person name="Wu L."/>
            <person name="Ma J."/>
        </authorList>
    </citation>
    <scope>NUCLEOTIDE SEQUENCE [LARGE SCALE GENOMIC DNA]</scope>
    <source>
        <strain evidence="9">CGMCC 1.15931</strain>
    </source>
</reference>
<evidence type="ECO:0000313" key="9">
    <source>
        <dbReference type="Proteomes" id="UP000622638"/>
    </source>
</evidence>
<evidence type="ECO:0000256" key="1">
    <source>
        <dbReference type="ARBA" id="ARBA00004442"/>
    </source>
</evidence>
<dbReference type="Pfam" id="PF04972">
    <property type="entry name" value="BON"/>
    <property type="match status" value="1"/>
</dbReference>
<dbReference type="Proteomes" id="UP000430634">
    <property type="component" value="Unassembled WGS sequence"/>
</dbReference>
<dbReference type="InterPro" id="IPR006664">
    <property type="entry name" value="OMP_bac"/>
</dbReference>
<dbReference type="PROSITE" id="PS51123">
    <property type="entry name" value="OMPA_2"/>
    <property type="match status" value="1"/>
</dbReference>
<dbReference type="Proteomes" id="UP000622638">
    <property type="component" value="Unassembled WGS sequence"/>
</dbReference>
<dbReference type="EMBL" id="BMKG01000001">
    <property type="protein sequence ID" value="GGB84120.1"/>
    <property type="molecule type" value="Genomic_DNA"/>
</dbReference>